<sequence length="253" mass="28858">MNDKYDNHTPEDAARGITRKQKIEPANTQKTNSRALFLKEWMKRPNWGFAMKKFAFALFLFLSSYGFTESLEYVVERKGKEIGTHSFIFSQSDGGMKVQISTNIVVKLGFIPVYKFIHDGLETWTNGVLIGYDSTTNDNGADKFLKFYGNSIHSSRGDFPTLGNTYIPTSLWSISTIKATELLSTLDGRPMKVSFQALGEEDILTKSRKKLRARHFSMKGDLERELWYDNKDRLVQVKFKGGDGSTINYILDE</sequence>
<gene>
    <name evidence="2" type="ORF">ABR63_06635</name>
</gene>
<proteinExistence type="predicted"/>
<dbReference type="InterPro" id="IPR045767">
    <property type="entry name" value="DUF6134"/>
</dbReference>
<accession>A0A0R2PTA2</accession>
<protein>
    <recommendedName>
        <fullName evidence="4">DUF3108 domain-containing protein</fullName>
    </recommendedName>
</protein>
<evidence type="ECO:0000313" key="2">
    <source>
        <dbReference type="EMBL" id="KRO41336.1"/>
    </source>
</evidence>
<evidence type="ECO:0000256" key="1">
    <source>
        <dbReference type="SAM" id="MobiDB-lite"/>
    </source>
</evidence>
<name>A0A0R2PTA2_9GAMM</name>
<feature type="region of interest" description="Disordered" evidence="1">
    <location>
        <begin position="1"/>
        <end position="28"/>
    </location>
</feature>
<comment type="caution">
    <text evidence="2">The sequence shown here is derived from an EMBL/GenBank/DDBJ whole genome shotgun (WGS) entry which is preliminary data.</text>
</comment>
<dbReference type="Proteomes" id="UP000050874">
    <property type="component" value="Unassembled WGS sequence"/>
</dbReference>
<evidence type="ECO:0008006" key="4">
    <source>
        <dbReference type="Google" id="ProtNLM"/>
    </source>
</evidence>
<reference evidence="3" key="1">
    <citation type="submission" date="2015-10" db="EMBL/GenBank/DDBJ databases">
        <title>Metagenome-Assembled Genomes uncover a global brackish microbiome.</title>
        <authorList>
            <person name="Hugerth L.W."/>
            <person name="Larsson J."/>
            <person name="Alneberg J."/>
            <person name="Lindh M.V."/>
            <person name="Legrand C."/>
            <person name="Pinhassi J."/>
            <person name="Andersson A."/>
        </authorList>
    </citation>
    <scope>NUCLEOTIDE SEQUENCE [LARGE SCALE GENOMIC DNA]</scope>
</reference>
<dbReference type="Pfam" id="PF19630">
    <property type="entry name" value="DUF6134"/>
    <property type="match status" value="1"/>
</dbReference>
<evidence type="ECO:0000313" key="3">
    <source>
        <dbReference type="Proteomes" id="UP000050874"/>
    </source>
</evidence>
<feature type="compositionally biased region" description="Basic and acidic residues" evidence="1">
    <location>
        <begin position="1"/>
        <end position="14"/>
    </location>
</feature>
<dbReference type="AlphaFoldDB" id="A0A0R2PTA2"/>
<organism evidence="2 3">
    <name type="scientific">SAR86 cluster bacterium BACL1 MAG-120920-bin57</name>
    <dbReference type="NCBI Taxonomy" id="1655571"/>
    <lineage>
        <taxon>Bacteria</taxon>
        <taxon>Pseudomonadati</taxon>
        <taxon>Pseudomonadota</taxon>
        <taxon>Gammaproteobacteria</taxon>
        <taxon>SAR86 cluster</taxon>
    </lineage>
</organism>
<dbReference type="EMBL" id="LIAV01000007">
    <property type="protein sequence ID" value="KRO41336.1"/>
    <property type="molecule type" value="Genomic_DNA"/>
</dbReference>